<accession>A0ABM6NVY4</accession>
<evidence type="ECO:0000313" key="3">
    <source>
        <dbReference type="Proteomes" id="UP000218103"/>
    </source>
</evidence>
<evidence type="ECO:0008006" key="4">
    <source>
        <dbReference type="Google" id="ProtNLM"/>
    </source>
</evidence>
<gene>
    <name evidence="2" type="ORF">CO711_16705</name>
</gene>
<proteinExistence type="predicted"/>
<keyword evidence="1" id="KW-0732">Signal</keyword>
<organism evidence="2 3">
    <name type="scientific">Burkholderia cepacia</name>
    <name type="common">Pseudomonas cepacia</name>
    <dbReference type="NCBI Taxonomy" id="292"/>
    <lineage>
        <taxon>Bacteria</taxon>
        <taxon>Pseudomonadati</taxon>
        <taxon>Pseudomonadota</taxon>
        <taxon>Betaproteobacteria</taxon>
        <taxon>Burkholderiales</taxon>
        <taxon>Burkholderiaceae</taxon>
        <taxon>Burkholderia</taxon>
        <taxon>Burkholderia cepacia complex</taxon>
    </lineage>
</organism>
<protein>
    <recommendedName>
        <fullName evidence="4">Lipoprotein</fullName>
    </recommendedName>
</protein>
<keyword evidence="3" id="KW-1185">Reference proteome</keyword>
<dbReference type="Pfam" id="PF25682">
    <property type="entry name" value="Phage_VG64"/>
    <property type="match status" value="1"/>
</dbReference>
<dbReference type="RefSeq" id="WP_027787619.1">
    <property type="nucleotide sequence ID" value="NZ_BCNU01000004.1"/>
</dbReference>
<evidence type="ECO:0000313" key="2">
    <source>
        <dbReference type="EMBL" id="ATF78896.1"/>
    </source>
</evidence>
<evidence type="ECO:0000256" key="1">
    <source>
        <dbReference type="SAM" id="SignalP"/>
    </source>
</evidence>
<reference evidence="3" key="1">
    <citation type="submission" date="2017-09" db="EMBL/GenBank/DDBJ databases">
        <title>FDA dAtabase for Regulatory Grade micrObial Sequences (FDA-ARGOS): Supporting development and validation of Infectious Disease Dx tests.</title>
        <authorList>
            <person name="Minogue T."/>
            <person name="Wolcott M."/>
            <person name="Wasieloski L."/>
            <person name="Aguilar W."/>
            <person name="Moore D."/>
            <person name="Tallon L.J."/>
            <person name="Sadzewicz L."/>
            <person name="Ott S."/>
            <person name="Zhao X."/>
            <person name="Nagaraj S."/>
            <person name="Vavikolanu K."/>
            <person name="Aluvathingal J."/>
            <person name="Nadendla S."/>
            <person name="Sichtig H."/>
        </authorList>
    </citation>
    <scope>NUCLEOTIDE SEQUENCE [LARGE SCALE GENOMIC DNA]</scope>
    <source>
        <strain evidence="3">FDAARGOS_388</strain>
    </source>
</reference>
<feature type="chain" id="PRO_5047316683" description="Lipoprotein" evidence="1">
    <location>
        <begin position="26"/>
        <end position="129"/>
    </location>
</feature>
<dbReference type="InterPro" id="IPR058243">
    <property type="entry name" value="Phage_VG64"/>
</dbReference>
<dbReference type="EMBL" id="CP023518">
    <property type="protein sequence ID" value="ATF78896.1"/>
    <property type="molecule type" value="Genomic_DNA"/>
</dbReference>
<dbReference type="PROSITE" id="PS51257">
    <property type="entry name" value="PROKAR_LIPOPROTEIN"/>
    <property type="match status" value="1"/>
</dbReference>
<feature type="signal peptide" evidence="1">
    <location>
        <begin position="1"/>
        <end position="25"/>
    </location>
</feature>
<dbReference type="Proteomes" id="UP000218103">
    <property type="component" value="Chromosome 1"/>
</dbReference>
<sequence length="129" mass="14151">MTLSRLLFSAAIAFTSLLGACTNDADVASQNLSTAADNFQINRRIVFYNGFTGEYMLTIEGLCSKDNSSTDTKLAIICKTGPNSYKKHFLGLSNNVTYFIEQLDPAPASTYHYKVVFKPSVIVPDISVH</sequence>
<name>A0ABM6NVY4_BURCE</name>